<sequence length="275" mass="30268">MNVYALGASKNIGYYSAVRLLRKGATVTFLMRNPAVFDDDELIQKYVTSGKARIVKGDALNVADVQHGWETAREGGQNVDTLLFTIGGIPHFSFSKGFLLDPPNICTHTLLNVLCTIPVEQRAPATQPRIIAVSSTGITRASHGNLPFVLKPLYGFFLDGPHKDKLGLERVLAYCARRPWIDQEPRAAILSADWTSLPGLPAEGELKHVVVLRPALLMGESCKGDRQKDDKPPYKAAEHDLGGYTISRQDVAHFIVEGALAEWDKWEGKCVDLAY</sequence>
<name>A0A401H712_9APHY</name>
<dbReference type="Proteomes" id="UP000287166">
    <property type="component" value="Unassembled WGS sequence"/>
</dbReference>
<dbReference type="GO" id="GO:0004074">
    <property type="term" value="F:biliverdin reductase [NAD(P)H] activity"/>
    <property type="evidence" value="ECO:0007669"/>
    <property type="project" value="TreeGrafter"/>
</dbReference>
<evidence type="ECO:0000256" key="1">
    <source>
        <dbReference type="ARBA" id="ARBA00038376"/>
    </source>
</evidence>
<dbReference type="GeneID" id="38787132"/>
<dbReference type="GO" id="GO:0042602">
    <property type="term" value="F:riboflavin reductase (NADPH) activity"/>
    <property type="evidence" value="ECO:0007669"/>
    <property type="project" value="TreeGrafter"/>
</dbReference>
<comment type="similarity">
    <text evidence="1">Belongs to the avfA family.</text>
</comment>
<evidence type="ECO:0000313" key="3">
    <source>
        <dbReference type="Proteomes" id="UP000287166"/>
    </source>
</evidence>
<dbReference type="PANTHER" id="PTHR43355">
    <property type="entry name" value="FLAVIN REDUCTASE (NADPH)"/>
    <property type="match status" value="1"/>
</dbReference>
<dbReference type="InterPro" id="IPR051606">
    <property type="entry name" value="Polyketide_Oxido-like"/>
</dbReference>
<reference evidence="2 3" key="1">
    <citation type="journal article" date="2018" name="Sci. Rep.">
        <title>Genome sequence of the cauliflower mushroom Sparassis crispa (Hanabiratake) and its association with beneficial usage.</title>
        <authorList>
            <person name="Kiyama R."/>
            <person name="Furutani Y."/>
            <person name="Kawaguchi K."/>
            <person name="Nakanishi T."/>
        </authorList>
    </citation>
    <scope>NUCLEOTIDE SEQUENCE [LARGE SCALE GENOMIC DNA]</scope>
</reference>
<dbReference type="STRING" id="139825.A0A401H712"/>
<gene>
    <name evidence="2" type="ORF">SCP_1900640</name>
</gene>
<dbReference type="PANTHER" id="PTHR43355:SF2">
    <property type="entry name" value="FLAVIN REDUCTASE (NADPH)"/>
    <property type="match status" value="1"/>
</dbReference>
<organism evidence="2 3">
    <name type="scientific">Sparassis crispa</name>
    <dbReference type="NCBI Taxonomy" id="139825"/>
    <lineage>
        <taxon>Eukaryota</taxon>
        <taxon>Fungi</taxon>
        <taxon>Dikarya</taxon>
        <taxon>Basidiomycota</taxon>
        <taxon>Agaricomycotina</taxon>
        <taxon>Agaricomycetes</taxon>
        <taxon>Polyporales</taxon>
        <taxon>Sparassidaceae</taxon>
        <taxon>Sparassis</taxon>
    </lineage>
</organism>
<dbReference type="SUPFAM" id="SSF51735">
    <property type="entry name" value="NAD(P)-binding Rossmann-fold domains"/>
    <property type="match status" value="1"/>
</dbReference>
<proteinExistence type="inferred from homology"/>
<keyword evidence="3" id="KW-1185">Reference proteome</keyword>
<dbReference type="OrthoDB" id="63935at2759"/>
<protein>
    <recommendedName>
        <fullName evidence="4">NAD(P)-binding domain-containing protein</fullName>
    </recommendedName>
</protein>
<dbReference type="Gene3D" id="3.40.50.720">
    <property type="entry name" value="NAD(P)-binding Rossmann-like Domain"/>
    <property type="match status" value="1"/>
</dbReference>
<dbReference type="EMBL" id="BFAD01000019">
    <property type="protein sequence ID" value="GBE90215.1"/>
    <property type="molecule type" value="Genomic_DNA"/>
</dbReference>
<dbReference type="InParanoid" id="A0A401H712"/>
<evidence type="ECO:0000313" key="2">
    <source>
        <dbReference type="EMBL" id="GBE90215.1"/>
    </source>
</evidence>
<dbReference type="RefSeq" id="XP_027621128.1">
    <property type="nucleotide sequence ID" value="XM_027765327.1"/>
</dbReference>
<comment type="caution">
    <text evidence="2">The sequence shown here is derived from an EMBL/GenBank/DDBJ whole genome shotgun (WGS) entry which is preliminary data.</text>
</comment>
<dbReference type="AlphaFoldDB" id="A0A401H712"/>
<evidence type="ECO:0008006" key="4">
    <source>
        <dbReference type="Google" id="ProtNLM"/>
    </source>
</evidence>
<dbReference type="InterPro" id="IPR036291">
    <property type="entry name" value="NAD(P)-bd_dom_sf"/>
</dbReference>
<accession>A0A401H712</accession>